<evidence type="ECO:0000313" key="2">
    <source>
        <dbReference type="Proteomes" id="UP000320496"/>
    </source>
</evidence>
<gene>
    <name evidence="1" type="ORF">Mal4_03400</name>
</gene>
<dbReference type="AlphaFoldDB" id="A0A517Z0Q3"/>
<dbReference type="EMBL" id="CP036275">
    <property type="protein sequence ID" value="QDU36057.1"/>
    <property type="molecule type" value="Genomic_DNA"/>
</dbReference>
<dbReference type="RefSeq" id="WP_145366762.1">
    <property type="nucleotide sequence ID" value="NZ_CP036275.1"/>
</dbReference>
<accession>A0A517Z0Q3</accession>
<protein>
    <submittedName>
        <fullName evidence="1">Uncharacterized protein</fullName>
    </submittedName>
</protein>
<name>A0A517Z0Q3_9PLAN</name>
<organism evidence="1 2">
    <name type="scientific">Maioricimonas rarisocia</name>
    <dbReference type="NCBI Taxonomy" id="2528026"/>
    <lineage>
        <taxon>Bacteria</taxon>
        <taxon>Pseudomonadati</taxon>
        <taxon>Planctomycetota</taxon>
        <taxon>Planctomycetia</taxon>
        <taxon>Planctomycetales</taxon>
        <taxon>Planctomycetaceae</taxon>
        <taxon>Maioricimonas</taxon>
    </lineage>
</organism>
<keyword evidence="2" id="KW-1185">Reference proteome</keyword>
<dbReference type="KEGG" id="mri:Mal4_03400"/>
<dbReference type="Proteomes" id="UP000320496">
    <property type="component" value="Chromosome"/>
</dbReference>
<sequence>MGVVLAGEVSCIFHEDETFDLLEQSALESKWNSLGRCKCLSCGWEGLAGEVMSRPDSARNQISPSEIEAIEQELGGPECPDDLRENVQRLVDAYKLLQAQLAVVARVNSSDKGSSGQAGDTSIL</sequence>
<reference evidence="1 2" key="1">
    <citation type="submission" date="2019-02" db="EMBL/GenBank/DDBJ databases">
        <title>Deep-cultivation of Planctomycetes and their phenomic and genomic characterization uncovers novel biology.</title>
        <authorList>
            <person name="Wiegand S."/>
            <person name="Jogler M."/>
            <person name="Boedeker C."/>
            <person name="Pinto D."/>
            <person name="Vollmers J."/>
            <person name="Rivas-Marin E."/>
            <person name="Kohn T."/>
            <person name="Peeters S.H."/>
            <person name="Heuer A."/>
            <person name="Rast P."/>
            <person name="Oberbeckmann S."/>
            <person name="Bunk B."/>
            <person name="Jeske O."/>
            <person name="Meyerdierks A."/>
            <person name="Storesund J.E."/>
            <person name="Kallscheuer N."/>
            <person name="Luecker S."/>
            <person name="Lage O.M."/>
            <person name="Pohl T."/>
            <person name="Merkel B.J."/>
            <person name="Hornburger P."/>
            <person name="Mueller R.-W."/>
            <person name="Bruemmer F."/>
            <person name="Labrenz M."/>
            <person name="Spormann A.M."/>
            <person name="Op den Camp H."/>
            <person name="Overmann J."/>
            <person name="Amann R."/>
            <person name="Jetten M.S.M."/>
            <person name="Mascher T."/>
            <person name="Medema M.H."/>
            <person name="Devos D.P."/>
            <person name="Kaster A.-K."/>
            <person name="Ovreas L."/>
            <person name="Rohde M."/>
            <person name="Galperin M.Y."/>
            <person name="Jogler C."/>
        </authorList>
    </citation>
    <scope>NUCLEOTIDE SEQUENCE [LARGE SCALE GENOMIC DNA]</scope>
    <source>
        <strain evidence="1 2">Mal4</strain>
    </source>
</reference>
<proteinExistence type="predicted"/>
<evidence type="ECO:0000313" key="1">
    <source>
        <dbReference type="EMBL" id="QDU36057.1"/>
    </source>
</evidence>